<sequence length="172" mass="18765">MTTLAIHPSLLPSLGIAALVVWRLYSRIRRMVGRQRLSPVRPWLTVAVFPILLVYLAQASLGQPEKLLMLLAGAVIGTRLGRYGIRLTKFEASEQGRFYTPSAHLGIALSLLFIGRIVYRLAGLYLSGGSLSSPPSGFIAHPVTLLIFATLAGYYVSYAVGLLRWARSLAKA</sequence>
<keyword evidence="1" id="KW-1133">Transmembrane helix</keyword>
<feature type="transmembrane region" description="Helical" evidence="1">
    <location>
        <begin position="67"/>
        <end position="85"/>
    </location>
</feature>
<accession>A0A1S1X1Q6</accession>
<evidence type="ECO:0008006" key="4">
    <source>
        <dbReference type="Google" id="ProtNLM"/>
    </source>
</evidence>
<keyword evidence="1" id="KW-0472">Membrane</keyword>
<evidence type="ECO:0000313" key="2">
    <source>
        <dbReference type="EMBL" id="OHX13325.1"/>
    </source>
</evidence>
<proteinExistence type="predicted"/>
<feature type="transmembrane region" description="Helical" evidence="1">
    <location>
        <begin position="6"/>
        <end position="22"/>
    </location>
</feature>
<evidence type="ECO:0000313" key="3">
    <source>
        <dbReference type="Proteomes" id="UP000180088"/>
    </source>
</evidence>
<keyword evidence="1" id="KW-0812">Transmembrane</keyword>
<feature type="transmembrane region" description="Helical" evidence="1">
    <location>
        <begin position="97"/>
        <end position="119"/>
    </location>
</feature>
<evidence type="ECO:0000256" key="1">
    <source>
        <dbReference type="SAM" id="Phobius"/>
    </source>
</evidence>
<name>A0A1S1X1Q6_9NEIS</name>
<dbReference type="Proteomes" id="UP000180088">
    <property type="component" value="Unassembled WGS sequence"/>
</dbReference>
<reference evidence="2 3" key="1">
    <citation type="submission" date="2016-09" db="EMBL/GenBank/DDBJ databases">
        <title>Chromobacterium muskegensis sp. nov., an insecticidal bacterium isolated from Sphagnum bogs.</title>
        <authorList>
            <person name="Sparks M.E."/>
            <person name="Blackburn M.B."/>
            <person name="Gundersen-Rindal D.E."/>
            <person name="Mitchell A."/>
            <person name="Farrar R."/>
            <person name="Kuhar D."/>
        </authorList>
    </citation>
    <scope>NUCLEOTIDE SEQUENCE [LARGE SCALE GENOMIC DNA]</scope>
    <source>
        <strain evidence="2 3">37-2</strain>
    </source>
</reference>
<dbReference type="InterPro" id="IPR058247">
    <property type="entry name" value="DUF1453"/>
</dbReference>
<protein>
    <recommendedName>
        <fullName evidence="4">DUF1453 domain-containing protein</fullName>
    </recommendedName>
</protein>
<dbReference type="RefSeq" id="WP_071115597.1">
    <property type="nucleotide sequence ID" value="NZ_MKCS01000001.1"/>
</dbReference>
<dbReference type="AlphaFoldDB" id="A0A1S1X1Q6"/>
<organism evidence="2 3">
    <name type="scientific">Chromobacterium sphagni</name>
    <dbReference type="NCBI Taxonomy" id="1903179"/>
    <lineage>
        <taxon>Bacteria</taxon>
        <taxon>Pseudomonadati</taxon>
        <taxon>Pseudomonadota</taxon>
        <taxon>Betaproteobacteria</taxon>
        <taxon>Neisseriales</taxon>
        <taxon>Chromobacteriaceae</taxon>
        <taxon>Chromobacterium</taxon>
    </lineage>
</organism>
<dbReference type="Pfam" id="PF07301">
    <property type="entry name" value="DUF1453"/>
    <property type="match status" value="1"/>
</dbReference>
<gene>
    <name evidence="2" type="ORF">BI347_07240</name>
</gene>
<feature type="transmembrane region" description="Helical" evidence="1">
    <location>
        <begin position="139"/>
        <end position="163"/>
    </location>
</feature>
<comment type="caution">
    <text evidence="2">The sequence shown here is derived from an EMBL/GenBank/DDBJ whole genome shotgun (WGS) entry which is preliminary data.</text>
</comment>
<dbReference type="OrthoDB" id="8703297at2"/>
<feature type="transmembrane region" description="Helical" evidence="1">
    <location>
        <begin position="43"/>
        <end position="61"/>
    </location>
</feature>
<dbReference type="EMBL" id="MKCS01000001">
    <property type="protein sequence ID" value="OHX13325.1"/>
    <property type="molecule type" value="Genomic_DNA"/>
</dbReference>